<dbReference type="AlphaFoldDB" id="A0A0F9SZN2"/>
<comment type="caution">
    <text evidence="1">The sequence shown here is derived from an EMBL/GenBank/DDBJ whole genome shotgun (WGS) entry which is preliminary data.</text>
</comment>
<proteinExistence type="predicted"/>
<protein>
    <submittedName>
        <fullName evidence="1">Uncharacterized protein</fullName>
    </submittedName>
</protein>
<accession>A0A0F9SZN2</accession>
<evidence type="ECO:0000313" key="1">
    <source>
        <dbReference type="EMBL" id="KKN68057.1"/>
    </source>
</evidence>
<name>A0A0F9SZN2_9ZZZZ</name>
<organism evidence="1">
    <name type="scientific">marine sediment metagenome</name>
    <dbReference type="NCBI Taxonomy" id="412755"/>
    <lineage>
        <taxon>unclassified sequences</taxon>
        <taxon>metagenomes</taxon>
        <taxon>ecological metagenomes</taxon>
    </lineage>
</organism>
<dbReference type="EMBL" id="LAZR01000459">
    <property type="protein sequence ID" value="KKN68057.1"/>
    <property type="molecule type" value="Genomic_DNA"/>
</dbReference>
<sequence length="192" mass="20694">MAFNFTRKHGRDLDIEQGDILTGLMLQDPQHQLQQEDMGGTALAADVDAINGKTSFGTPFIIETVLNCEETGGATLNYAVFNKNCPFKFKVLLAWGIVLDETGTMNASDTVQLFRGNGASSEAFTAITDAISTNVDDDDLFGLVAGTSQVDQDAAVIDEDESLRIQVALANSGNHEITIKVFVMAMRVIADE</sequence>
<reference evidence="1" key="1">
    <citation type="journal article" date="2015" name="Nature">
        <title>Complex archaea that bridge the gap between prokaryotes and eukaryotes.</title>
        <authorList>
            <person name="Spang A."/>
            <person name="Saw J.H."/>
            <person name="Jorgensen S.L."/>
            <person name="Zaremba-Niedzwiedzka K."/>
            <person name="Martijn J."/>
            <person name="Lind A.E."/>
            <person name="van Eijk R."/>
            <person name="Schleper C."/>
            <person name="Guy L."/>
            <person name="Ettema T.J."/>
        </authorList>
    </citation>
    <scope>NUCLEOTIDE SEQUENCE</scope>
</reference>
<gene>
    <name evidence="1" type="ORF">LCGC14_0455110</name>
</gene>